<evidence type="ECO:0000256" key="2">
    <source>
        <dbReference type="SAM" id="Phobius"/>
    </source>
</evidence>
<keyword evidence="2" id="KW-1133">Transmembrane helix</keyword>
<dbReference type="RefSeq" id="WP_406696750.1">
    <property type="nucleotide sequence ID" value="NZ_CP155447.1"/>
</dbReference>
<gene>
    <name evidence="3" type="ORF">V5E97_37760</name>
</gene>
<sequence length="519" mass="57854">MRRLTPGMPDLVFGVVLVTVLIGGRTGLLNDPGTFWHVRLGREIMRTGDVPRFDTLTYTKERTPWVDQSWAFDLALAAVVDRGGWSTAIAVTSLALAAFYGSLARRLMREGIAPIIAAVVTILVVGMSTIHFLIRPHLFTLLFVFWMLQLCQRQHERGGWTILLAPWLMVPWANIHGGFLAGPLILLTAGFGHAISGPWNESKKRNLLIFAAAFVLCLLTPLINPYGIGLYRHVFHLLRTSGVTQLIQEYQPIPFGKPEFRVVEWFILALIALPTFSSRRMSRYDLTHSLVWLHFALGSVRHVPLFAIVVAPGLAKLLDGLPLASRDLGRNSARWTLWPMAISAGVFLALVSGISFGGFSPEKWPLNSLAILDQQPVESRLFHEQDWGGLIEAECRPVRQAYVDDRFELFGKASLLNYFNALQGGPDWDELQAQEQFRLVWIKPERGLAKRLTADPQWQTLSRDSVSVLFGRKADQPGQRSSDQALGKIRVRSDNTNSSGGVPRRGTPPDTSALESPLD</sequence>
<protein>
    <recommendedName>
        <fullName evidence="4">Glycosyltransferase RgtA/B/C/D-like domain-containing protein</fullName>
    </recommendedName>
</protein>
<feature type="transmembrane region" description="Helical" evidence="2">
    <location>
        <begin position="335"/>
        <end position="359"/>
    </location>
</feature>
<feature type="transmembrane region" description="Helical" evidence="2">
    <location>
        <begin position="207"/>
        <end position="228"/>
    </location>
</feature>
<proteinExistence type="predicted"/>
<feature type="transmembrane region" description="Helical" evidence="2">
    <location>
        <begin position="175"/>
        <end position="195"/>
    </location>
</feature>
<feature type="transmembrane region" description="Helical" evidence="2">
    <location>
        <begin position="83"/>
        <end position="103"/>
    </location>
</feature>
<evidence type="ECO:0008006" key="4">
    <source>
        <dbReference type="Google" id="ProtNLM"/>
    </source>
</evidence>
<evidence type="ECO:0000256" key="1">
    <source>
        <dbReference type="SAM" id="MobiDB-lite"/>
    </source>
</evidence>
<keyword evidence="2" id="KW-0472">Membrane</keyword>
<feature type="transmembrane region" description="Helical" evidence="2">
    <location>
        <begin position="290"/>
        <end position="315"/>
    </location>
</feature>
<name>A0AAU7CH78_9BACT</name>
<dbReference type="AlphaFoldDB" id="A0AAU7CH78"/>
<keyword evidence="2" id="KW-0812">Transmembrane</keyword>
<feature type="transmembrane region" description="Helical" evidence="2">
    <location>
        <begin position="115"/>
        <end position="134"/>
    </location>
</feature>
<organism evidence="3">
    <name type="scientific">Singulisphaera sp. Ch08</name>
    <dbReference type="NCBI Taxonomy" id="3120278"/>
    <lineage>
        <taxon>Bacteria</taxon>
        <taxon>Pseudomonadati</taxon>
        <taxon>Planctomycetota</taxon>
        <taxon>Planctomycetia</taxon>
        <taxon>Isosphaerales</taxon>
        <taxon>Isosphaeraceae</taxon>
        <taxon>Singulisphaera</taxon>
    </lineage>
</organism>
<feature type="transmembrane region" description="Helical" evidence="2">
    <location>
        <begin position="262"/>
        <end position="278"/>
    </location>
</feature>
<reference evidence="3" key="1">
    <citation type="submission" date="2024-05" db="EMBL/GenBank/DDBJ databases">
        <title>Planctomycetes of the genus Singulisphaera possess chitinolytic capabilities.</title>
        <authorList>
            <person name="Ivanova A."/>
        </authorList>
    </citation>
    <scope>NUCLEOTIDE SEQUENCE</scope>
    <source>
        <strain evidence="3">Ch08T</strain>
    </source>
</reference>
<feature type="compositionally biased region" description="Polar residues" evidence="1">
    <location>
        <begin position="509"/>
        <end position="519"/>
    </location>
</feature>
<feature type="region of interest" description="Disordered" evidence="1">
    <location>
        <begin position="473"/>
        <end position="519"/>
    </location>
</feature>
<evidence type="ECO:0000313" key="3">
    <source>
        <dbReference type="EMBL" id="XBH04006.1"/>
    </source>
</evidence>
<dbReference type="EMBL" id="CP155447">
    <property type="protein sequence ID" value="XBH04006.1"/>
    <property type="molecule type" value="Genomic_DNA"/>
</dbReference>
<accession>A0AAU7CH78</accession>